<evidence type="ECO:0000313" key="1">
    <source>
        <dbReference type="EMBL" id="CAD6198331.1"/>
    </source>
</evidence>
<comment type="caution">
    <text evidence="1">The sequence shown here is derived from an EMBL/GenBank/DDBJ whole genome shotgun (WGS) entry which is preliminary data.</text>
</comment>
<name>A0A8S1HUX0_9PELO</name>
<evidence type="ECO:0000313" key="2">
    <source>
        <dbReference type="Proteomes" id="UP000835052"/>
    </source>
</evidence>
<protein>
    <submittedName>
        <fullName evidence="1">Uncharacterized protein</fullName>
    </submittedName>
</protein>
<organism evidence="1 2">
    <name type="scientific">Caenorhabditis auriculariae</name>
    <dbReference type="NCBI Taxonomy" id="2777116"/>
    <lineage>
        <taxon>Eukaryota</taxon>
        <taxon>Metazoa</taxon>
        <taxon>Ecdysozoa</taxon>
        <taxon>Nematoda</taxon>
        <taxon>Chromadorea</taxon>
        <taxon>Rhabditida</taxon>
        <taxon>Rhabditina</taxon>
        <taxon>Rhabditomorpha</taxon>
        <taxon>Rhabditoidea</taxon>
        <taxon>Rhabditidae</taxon>
        <taxon>Peloderinae</taxon>
        <taxon>Caenorhabditis</taxon>
    </lineage>
</organism>
<keyword evidence="2" id="KW-1185">Reference proteome</keyword>
<sequence length="308" mass="35970">MAPKSRFGILDEEDYESFGLEKFLEMSFQKRSIVDELIGDDSEEGVLKTMKFLASIGMIMNFSVCACGNMMRLVKNRQVSDFYVWRCKSGDRHKVVRTVRKNSWLRKCHQPMRTLVRLAAFWSTERNSSASDAGKQFGLSATSVFEYYKVFRSACQHWCRRTAQNVVVPVGPEDLDKENFDMSQVEEMAVDRSETVEFKPRSAELLFRLVHREENVFSALFFELTLICGETREDTAQFLKQKEKKFWLEKNGGEIEKDVVLRERYPKKADDFEGRRWACLGNRGFLDLYEINWSTYNDFFSGRGLPKD</sequence>
<dbReference type="Proteomes" id="UP000835052">
    <property type="component" value="Unassembled WGS sequence"/>
</dbReference>
<accession>A0A8S1HUX0</accession>
<gene>
    <name evidence="1" type="ORF">CAUJ_LOCUS14237</name>
</gene>
<dbReference type="OrthoDB" id="6412411at2759"/>
<dbReference type="AlphaFoldDB" id="A0A8S1HUX0"/>
<dbReference type="EMBL" id="CAJGYM010000122">
    <property type="protein sequence ID" value="CAD6198331.1"/>
    <property type="molecule type" value="Genomic_DNA"/>
</dbReference>
<proteinExistence type="predicted"/>
<reference evidence="1" key="1">
    <citation type="submission" date="2020-10" db="EMBL/GenBank/DDBJ databases">
        <authorList>
            <person name="Kikuchi T."/>
        </authorList>
    </citation>
    <scope>NUCLEOTIDE SEQUENCE</scope>
    <source>
        <strain evidence="1">NKZ352</strain>
    </source>
</reference>